<dbReference type="EMBL" id="AM406670">
    <property type="protein sequence ID" value="CAL95719.1"/>
    <property type="molecule type" value="Genomic_DNA"/>
</dbReference>
<feature type="domain" description="CBS" evidence="3">
    <location>
        <begin position="266"/>
        <end position="327"/>
    </location>
</feature>
<dbReference type="PANTHER" id="PTHR33741:SF5">
    <property type="entry name" value="TRANSMEMBRANE PROTEIN DDB_G0269096-RELATED"/>
    <property type="match status" value="1"/>
</dbReference>
<protein>
    <submittedName>
        <fullName evidence="4">Conserved hypothetical membrane protein</fullName>
    </submittedName>
</protein>
<dbReference type="Proteomes" id="UP000002588">
    <property type="component" value="Chromosome"/>
</dbReference>
<keyword evidence="2" id="KW-1133">Transmembrane helix</keyword>
<accession>A1KA63</accession>
<dbReference type="PANTHER" id="PTHR33741">
    <property type="entry name" value="TRANSMEMBRANE PROTEIN DDB_G0269096-RELATED"/>
    <property type="match status" value="1"/>
</dbReference>
<evidence type="ECO:0000256" key="1">
    <source>
        <dbReference type="PROSITE-ProRule" id="PRU00703"/>
    </source>
</evidence>
<dbReference type="InterPro" id="IPR007065">
    <property type="entry name" value="HPP"/>
</dbReference>
<name>A1KA63_AZOSB</name>
<feature type="transmembrane region" description="Helical" evidence="2">
    <location>
        <begin position="73"/>
        <end position="92"/>
    </location>
</feature>
<dbReference type="CDD" id="cd04600">
    <property type="entry name" value="CBS_pair_HPP_assoc"/>
    <property type="match status" value="1"/>
</dbReference>
<dbReference type="KEGG" id="azo:azo3102"/>
<dbReference type="Gene3D" id="3.10.580.10">
    <property type="entry name" value="CBS-domain"/>
    <property type="match status" value="1"/>
</dbReference>
<reference evidence="4 5" key="1">
    <citation type="journal article" date="2006" name="Nat. Biotechnol.">
        <title>Complete genome of the mutualistic, N2-fixing grass endophyte Azoarcus sp. strain BH72.</title>
        <authorList>
            <person name="Krause A."/>
            <person name="Ramakumar A."/>
            <person name="Bartels D."/>
            <person name="Battistoni F."/>
            <person name="Bekel T."/>
            <person name="Boch J."/>
            <person name="Boehm M."/>
            <person name="Friedrich F."/>
            <person name="Hurek T."/>
            <person name="Krause L."/>
            <person name="Linke B."/>
            <person name="McHardy A.C."/>
            <person name="Sarkar A."/>
            <person name="Schneiker S."/>
            <person name="Syed A.A."/>
            <person name="Thauer R."/>
            <person name="Vorhoelter F.-J."/>
            <person name="Weidner S."/>
            <person name="Puehler A."/>
            <person name="Reinhold-Hurek B."/>
            <person name="Kaiser O."/>
            <person name="Goesmann A."/>
        </authorList>
    </citation>
    <scope>NUCLEOTIDE SEQUENCE [LARGE SCALE GENOMIC DNA]</scope>
    <source>
        <strain evidence="4 5">BH72</strain>
    </source>
</reference>
<dbReference type="Pfam" id="PF04982">
    <property type="entry name" value="TM_HPP"/>
    <property type="match status" value="1"/>
</dbReference>
<feature type="transmembrane region" description="Helical" evidence="2">
    <location>
        <begin position="99"/>
        <end position="119"/>
    </location>
</feature>
<keyword evidence="2" id="KW-0812">Transmembrane</keyword>
<dbReference type="HOGENOM" id="CLU_040397_1_1_4"/>
<keyword evidence="5" id="KW-1185">Reference proteome</keyword>
<evidence type="ECO:0000313" key="4">
    <source>
        <dbReference type="EMBL" id="CAL95719.1"/>
    </source>
</evidence>
<gene>
    <name evidence="4" type="ordered locus">azo3102</name>
</gene>
<dbReference type="InterPro" id="IPR000644">
    <property type="entry name" value="CBS_dom"/>
</dbReference>
<dbReference type="AlphaFoldDB" id="A1KA63"/>
<dbReference type="InterPro" id="IPR058581">
    <property type="entry name" value="TM_HPP"/>
</dbReference>
<evidence type="ECO:0000256" key="2">
    <source>
        <dbReference type="SAM" id="Phobius"/>
    </source>
</evidence>
<dbReference type="Pfam" id="PF00571">
    <property type="entry name" value="CBS"/>
    <property type="match status" value="2"/>
</dbReference>
<proteinExistence type="predicted"/>
<feature type="domain" description="CBS" evidence="3">
    <location>
        <begin position="350"/>
        <end position="407"/>
    </location>
</feature>
<dbReference type="eggNOG" id="COG3448">
    <property type="taxonomic scope" value="Bacteria"/>
</dbReference>
<organism evidence="4 5">
    <name type="scientific">Azoarcus sp. (strain BH72)</name>
    <dbReference type="NCBI Taxonomy" id="418699"/>
    <lineage>
        <taxon>Bacteria</taxon>
        <taxon>Pseudomonadati</taxon>
        <taxon>Pseudomonadota</taxon>
        <taxon>Betaproteobacteria</taxon>
        <taxon>Rhodocyclales</taxon>
        <taxon>Zoogloeaceae</taxon>
        <taxon>Azoarcus</taxon>
    </lineage>
</organism>
<dbReference type="InterPro" id="IPR046342">
    <property type="entry name" value="CBS_dom_sf"/>
</dbReference>
<evidence type="ECO:0000259" key="3">
    <source>
        <dbReference type="PROSITE" id="PS51371"/>
    </source>
</evidence>
<dbReference type="SMART" id="SM00116">
    <property type="entry name" value="CBS"/>
    <property type="match status" value="2"/>
</dbReference>
<dbReference type="STRING" id="62928.azo3102"/>
<evidence type="ECO:0000313" key="5">
    <source>
        <dbReference type="Proteomes" id="UP000002588"/>
    </source>
</evidence>
<sequence>MAATARPAFLPFPCSPGSSLKTPASLLAFLSGFLPDQQRVNGVERLRAGFGALLGILATALLGRLFVDADAALPWIIAPMGASAVLLFAVPASPLAQPWAMLGGNLVAAAVGVTCAHGFPAPAVAAAAAVSVAIGLMFVLRCIHPPAGAVALTAVVGGPAIHDMGYGFIVYPVLLNSLCLLLLAMLYNRATGREYPQRKAVIAATAPAPAAPAPRQGVSEQDLDAVLDEYNQVLDISREDLRDLFMRAEAHAYRRRFGTVRCHEVMTREVVAVEYGTLLEDAWALMRAHHVKALPVVNRARRVIGILTLADFMRQADLTVYRGFDDRLRDFIRRSGRSHADKAEVAGQIMSAPAQTANENTPVVELIALLGGAGHSHVPIVDDDGRLTGIVAPRDLIAEFYQGRLAAAA</sequence>
<keyword evidence="1" id="KW-0129">CBS domain</keyword>
<keyword evidence="2" id="KW-0472">Membrane</keyword>
<dbReference type="PROSITE" id="PS51371">
    <property type="entry name" value="CBS"/>
    <property type="match status" value="2"/>
</dbReference>
<feature type="transmembrane region" description="Helical" evidence="2">
    <location>
        <begin position="164"/>
        <end position="187"/>
    </location>
</feature>
<feature type="transmembrane region" description="Helical" evidence="2">
    <location>
        <begin position="48"/>
        <end position="67"/>
    </location>
</feature>
<dbReference type="SUPFAM" id="SSF54631">
    <property type="entry name" value="CBS-domain pair"/>
    <property type="match status" value="1"/>
</dbReference>